<evidence type="ECO:0000256" key="2">
    <source>
        <dbReference type="ARBA" id="ARBA00006575"/>
    </source>
</evidence>
<organism evidence="8 9">
    <name type="scientific">Aspergillus granulosus</name>
    <dbReference type="NCBI Taxonomy" id="176169"/>
    <lineage>
        <taxon>Eukaryota</taxon>
        <taxon>Fungi</taxon>
        <taxon>Dikarya</taxon>
        <taxon>Ascomycota</taxon>
        <taxon>Pezizomycotina</taxon>
        <taxon>Eurotiomycetes</taxon>
        <taxon>Eurotiomycetidae</taxon>
        <taxon>Eurotiales</taxon>
        <taxon>Aspergillaceae</taxon>
        <taxon>Aspergillus</taxon>
        <taxon>Aspergillus subgen. Nidulantes</taxon>
    </lineage>
</organism>
<evidence type="ECO:0000256" key="1">
    <source>
        <dbReference type="ARBA" id="ARBA00002432"/>
    </source>
</evidence>
<keyword evidence="5" id="KW-0904">Protein phosphatase</keyword>
<evidence type="ECO:0000313" key="9">
    <source>
        <dbReference type="Proteomes" id="UP001610334"/>
    </source>
</evidence>
<accession>A0ABR4H244</accession>
<dbReference type="EC" id="3.1.3.84" evidence="3"/>
<evidence type="ECO:0000256" key="4">
    <source>
        <dbReference type="ARBA" id="ARBA00019744"/>
    </source>
</evidence>
<dbReference type="Gene3D" id="3.40.220.10">
    <property type="entry name" value="Leucine Aminopeptidase, subunit E, domain 1"/>
    <property type="match status" value="1"/>
</dbReference>
<evidence type="ECO:0000256" key="5">
    <source>
        <dbReference type="ARBA" id="ARBA00022912"/>
    </source>
</evidence>
<evidence type="ECO:0000256" key="3">
    <source>
        <dbReference type="ARBA" id="ARBA00012983"/>
    </source>
</evidence>
<name>A0ABR4H244_9EURO</name>
<sequence length="186" mass="20608">MAEPSKVKEVEGDIFQAPEGAALIHACNCKGAWGGGIAHAFKTRYPAAFKVYKSFCKDFLNNAHYLTKPNPSVGEVEVRLPEGHTLIIPPQKEDYERPQGKKHWIICLFTSYGYGKTVGSVNVILRNTESALADMKIQLLEPEYAGINGLYACQFNSGLFNVDWALTKKKLEEADMEVTVVVPRAT</sequence>
<dbReference type="InterPro" id="IPR043472">
    <property type="entry name" value="Macro_dom-like"/>
</dbReference>
<dbReference type="Proteomes" id="UP001610334">
    <property type="component" value="Unassembled WGS sequence"/>
</dbReference>
<dbReference type="EMBL" id="JBFXLT010000091">
    <property type="protein sequence ID" value="KAL2809309.1"/>
    <property type="molecule type" value="Genomic_DNA"/>
</dbReference>
<dbReference type="InterPro" id="IPR002589">
    <property type="entry name" value="Macro_dom"/>
</dbReference>
<dbReference type="PANTHER" id="PTHR12521:SF0">
    <property type="entry name" value="ADP-RIBOSE GLYCOHYDROLASE OARD1"/>
    <property type="match status" value="1"/>
</dbReference>
<comment type="caution">
    <text evidence="8">The sequence shown here is derived from an EMBL/GenBank/DDBJ whole genome shotgun (WGS) entry which is preliminary data.</text>
</comment>
<protein>
    <recommendedName>
        <fullName evidence="4">ADP-ribose 1''-phosphate phosphatase</fullName>
        <ecNumber evidence="3">3.1.3.84</ecNumber>
    </recommendedName>
</protein>
<dbReference type="InterPro" id="IPR050892">
    <property type="entry name" value="ADP-ribose_metab_enzymes"/>
</dbReference>
<feature type="domain" description="Macro" evidence="7">
    <location>
        <begin position="1"/>
        <end position="186"/>
    </location>
</feature>
<comment type="similarity">
    <text evidence="2">Belongs to the POA1 family.</text>
</comment>
<evidence type="ECO:0000256" key="6">
    <source>
        <dbReference type="ARBA" id="ARBA00034427"/>
    </source>
</evidence>
<evidence type="ECO:0000313" key="8">
    <source>
        <dbReference type="EMBL" id="KAL2809309.1"/>
    </source>
</evidence>
<dbReference type="SUPFAM" id="SSF52949">
    <property type="entry name" value="Macro domain-like"/>
    <property type="match status" value="1"/>
</dbReference>
<dbReference type="PROSITE" id="PS51154">
    <property type="entry name" value="MACRO"/>
    <property type="match status" value="1"/>
</dbReference>
<dbReference type="PANTHER" id="PTHR12521">
    <property type="entry name" value="PROTEIN C6ORF130"/>
    <property type="match status" value="1"/>
</dbReference>
<gene>
    <name evidence="8" type="ORF">BJX63DRAFT_406008</name>
</gene>
<comment type="catalytic activity">
    <reaction evidence="6">
        <text>ADP-alpha-D-ribose 1''-phosphate + H2O = ADP-D-ribose + phosphate</text>
        <dbReference type="Rhea" id="RHEA:25029"/>
        <dbReference type="ChEBI" id="CHEBI:15377"/>
        <dbReference type="ChEBI" id="CHEBI:43474"/>
        <dbReference type="ChEBI" id="CHEBI:57967"/>
        <dbReference type="ChEBI" id="CHEBI:58753"/>
        <dbReference type="EC" id="3.1.3.84"/>
    </reaction>
</comment>
<keyword evidence="9" id="KW-1185">Reference proteome</keyword>
<keyword evidence="5" id="KW-0378">Hydrolase</keyword>
<comment type="function">
    <text evidence="1">Highly specific phosphatase involved in the metabolism of ADP-ribose 1''-phosphate (Appr1p) which is produced as a consequence of tRNA splicing.</text>
</comment>
<reference evidence="8 9" key="1">
    <citation type="submission" date="2024-07" db="EMBL/GenBank/DDBJ databases">
        <title>Section-level genome sequencing and comparative genomics of Aspergillus sections Usti and Cavernicolus.</title>
        <authorList>
            <consortium name="Lawrence Berkeley National Laboratory"/>
            <person name="Nybo J.L."/>
            <person name="Vesth T.C."/>
            <person name="Theobald S."/>
            <person name="Frisvad J.C."/>
            <person name="Larsen T.O."/>
            <person name="Kjaerboelling I."/>
            <person name="Rothschild-Mancinelli K."/>
            <person name="Lyhne E.K."/>
            <person name="Kogle M.E."/>
            <person name="Barry K."/>
            <person name="Clum A."/>
            <person name="Na H."/>
            <person name="Ledsgaard L."/>
            <person name="Lin J."/>
            <person name="Lipzen A."/>
            <person name="Kuo A."/>
            <person name="Riley R."/>
            <person name="Mondo S."/>
            <person name="Labutti K."/>
            <person name="Haridas S."/>
            <person name="Pangalinan J."/>
            <person name="Salamov A.A."/>
            <person name="Simmons B.A."/>
            <person name="Magnuson J.K."/>
            <person name="Chen J."/>
            <person name="Drula E."/>
            <person name="Henrissat B."/>
            <person name="Wiebenga A."/>
            <person name="Lubbers R.J."/>
            <person name="Gomes A.C."/>
            <person name="Makela M.R."/>
            <person name="Stajich J."/>
            <person name="Grigoriev I.V."/>
            <person name="Mortensen U.H."/>
            <person name="De Vries R.P."/>
            <person name="Baker S.E."/>
            <person name="Andersen M.R."/>
        </authorList>
    </citation>
    <scope>NUCLEOTIDE SEQUENCE [LARGE SCALE GENOMIC DNA]</scope>
    <source>
        <strain evidence="8 9">CBS 588.65</strain>
    </source>
</reference>
<evidence type="ECO:0000259" key="7">
    <source>
        <dbReference type="PROSITE" id="PS51154"/>
    </source>
</evidence>
<proteinExistence type="inferred from homology"/>